<dbReference type="AlphaFoldDB" id="A0A0K0E5R7"/>
<dbReference type="WBParaSite" id="SSTP_0000485000.1">
    <property type="protein sequence ID" value="SSTP_0000485000.1"/>
    <property type="gene ID" value="SSTP_0000485000"/>
</dbReference>
<proteinExistence type="predicted"/>
<dbReference type="Proteomes" id="UP000035681">
    <property type="component" value="Unplaced"/>
</dbReference>
<sequence length="484" mass="56468">MSKEDVKAIQEFFPEIDQHFPPNYSETNEGGNQVEVSHHQPQNDVYQMNIQSFQQQNSRPFYTTEITKPIGPAGRKPRAMRTKKNRLLTSVTLKKLKEIVSIENNDPSLKTPAEPSVRQQPVFKRIPKRVVRIGNRFRKNEKEENYNYDPYMNDNLVDEQEEIRNELLKDEMIAIKCGREPAYRQSRYELAIFQTSTIRINPLFLMARCVDCHVDTHLEQRYFNFVLPYNPVEWLRSNDKDNSGNSKITEKFNVLNNFIFQIQIQVPFDYIAKIEPHTKHVVMKLKSCIDPSWIDLKNNSGGLLSGKLGEKLEMEKKVNNTDLKVHLEDVKLGLSNVDVFEFTFIKKNMVWFNHLMKVDFKFFKYLINEQGGDKTVIRRILKEKIEDNCPTRRVKKSCNRSKMEHVPRNFVPISFPINSSKLCMTFKVTPLSKPINDKTYLITSLDTGYSLAVSFPVLVSFIDQNSFENIPINIILDDSIKKTV</sequence>
<reference evidence="2" key="1">
    <citation type="submission" date="2015-08" db="UniProtKB">
        <authorList>
            <consortium name="WormBaseParasite"/>
        </authorList>
    </citation>
    <scope>IDENTIFICATION</scope>
</reference>
<evidence type="ECO:0000313" key="2">
    <source>
        <dbReference type="WBParaSite" id="SSTP_0000485000.1"/>
    </source>
</evidence>
<keyword evidence="1" id="KW-1185">Reference proteome</keyword>
<organism evidence="2">
    <name type="scientific">Strongyloides stercoralis</name>
    <name type="common">Threadworm</name>
    <dbReference type="NCBI Taxonomy" id="6248"/>
    <lineage>
        <taxon>Eukaryota</taxon>
        <taxon>Metazoa</taxon>
        <taxon>Ecdysozoa</taxon>
        <taxon>Nematoda</taxon>
        <taxon>Chromadorea</taxon>
        <taxon>Rhabditida</taxon>
        <taxon>Tylenchina</taxon>
        <taxon>Panagrolaimomorpha</taxon>
        <taxon>Strongyloidoidea</taxon>
        <taxon>Strongyloididae</taxon>
        <taxon>Strongyloides</taxon>
    </lineage>
</organism>
<evidence type="ECO:0000313" key="1">
    <source>
        <dbReference type="Proteomes" id="UP000035681"/>
    </source>
</evidence>
<accession>A0A0K0E5R7</accession>
<dbReference type="WBParaSite" id="TCONS_00001708.p1">
    <property type="protein sequence ID" value="TCONS_00001708.p1"/>
    <property type="gene ID" value="XLOC_001596"/>
</dbReference>
<name>A0A0K0E5R7_STRER</name>
<protein>
    <submittedName>
        <fullName evidence="2">Arrestin_C domain-containing protein</fullName>
    </submittedName>
</protein>